<dbReference type="PANTHER" id="PTHR35530">
    <property type="entry name" value="TAUTOMERASE-RELATED"/>
    <property type="match status" value="1"/>
</dbReference>
<organism evidence="4 5">
    <name type="scientific">Flexivirga oryzae</name>
    <dbReference type="NCBI Taxonomy" id="1794944"/>
    <lineage>
        <taxon>Bacteria</taxon>
        <taxon>Bacillati</taxon>
        <taxon>Actinomycetota</taxon>
        <taxon>Actinomycetes</taxon>
        <taxon>Micrococcales</taxon>
        <taxon>Dermacoccaceae</taxon>
        <taxon>Flexivirga</taxon>
    </lineage>
</organism>
<dbReference type="AlphaFoldDB" id="A0A839NAW9"/>
<dbReference type="SUPFAM" id="SSF55331">
    <property type="entry name" value="Tautomerase/MIF"/>
    <property type="match status" value="1"/>
</dbReference>
<feature type="domain" description="4-oxalocrotonate tautomerase-like" evidence="3">
    <location>
        <begin position="71"/>
        <end position="119"/>
    </location>
</feature>
<gene>
    <name evidence="4" type="ORF">FHU39_003391</name>
</gene>
<dbReference type="Proteomes" id="UP000559182">
    <property type="component" value="Unassembled WGS sequence"/>
</dbReference>
<name>A0A839NAW9_9MICO</name>
<dbReference type="InterPro" id="IPR004370">
    <property type="entry name" value="4-OT-like_dom"/>
</dbReference>
<reference evidence="4 5" key="1">
    <citation type="submission" date="2020-08" db="EMBL/GenBank/DDBJ databases">
        <title>Sequencing the genomes of 1000 actinobacteria strains.</title>
        <authorList>
            <person name="Klenk H.-P."/>
        </authorList>
    </citation>
    <scope>NUCLEOTIDE SEQUENCE [LARGE SCALE GENOMIC DNA]</scope>
    <source>
        <strain evidence="4 5">DSM 105369</strain>
    </source>
</reference>
<dbReference type="Gene3D" id="3.30.429.10">
    <property type="entry name" value="Macrophage Migration Inhibitory Factor"/>
    <property type="match status" value="2"/>
</dbReference>
<evidence type="ECO:0000256" key="2">
    <source>
        <dbReference type="ARBA" id="ARBA00023235"/>
    </source>
</evidence>
<proteinExistence type="inferred from homology"/>
<evidence type="ECO:0000256" key="1">
    <source>
        <dbReference type="ARBA" id="ARBA00006723"/>
    </source>
</evidence>
<dbReference type="RefSeq" id="WP_183321689.1">
    <property type="nucleotide sequence ID" value="NZ_JACHVQ010000002.1"/>
</dbReference>
<keyword evidence="2" id="KW-0413">Isomerase</keyword>
<protein>
    <submittedName>
        <fullName evidence="4">4-oxalocrotonate tautomerase family enzyme</fullName>
    </submittedName>
</protein>
<evidence type="ECO:0000313" key="4">
    <source>
        <dbReference type="EMBL" id="MBB2893373.1"/>
    </source>
</evidence>
<evidence type="ECO:0000313" key="5">
    <source>
        <dbReference type="Proteomes" id="UP000559182"/>
    </source>
</evidence>
<dbReference type="GO" id="GO:0016853">
    <property type="term" value="F:isomerase activity"/>
    <property type="evidence" value="ECO:0007669"/>
    <property type="project" value="UniProtKB-KW"/>
</dbReference>
<evidence type="ECO:0000259" key="3">
    <source>
        <dbReference type="Pfam" id="PF01361"/>
    </source>
</evidence>
<comment type="caution">
    <text evidence="4">The sequence shown here is derived from an EMBL/GenBank/DDBJ whole genome shotgun (WGS) entry which is preliminary data.</text>
</comment>
<dbReference type="EMBL" id="JACHVQ010000002">
    <property type="protein sequence ID" value="MBB2893373.1"/>
    <property type="molecule type" value="Genomic_DNA"/>
</dbReference>
<dbReference type="PANTHER" id="PTHR35530:SF1">
    <property type="entry name" value="2-HYDROXYMUCONATE TAUTOMERASE"/>
    <property type="match status" value="1"/>
</dbReference>
<keyword evidence="5" id="KW-1185">Reference proteome</keyword>
<dbReference type="Pfam" id="PF01361">
    <property type="entry name" value="Tautomerase"/>
    <property type="match status" value="1"/>
</dbReference>
<dbReference type="InterPro" id="IPR014347">
    <property type="entry name" value="Tautomerase/MIF_sf"/>
</dbReference>
<comment type="similarity">
    <text evidence="1">Belongs to the 4-oxalocrotonate tautomerase family.</text>
</comment>
<accession>A0A839NAW9</accession>
<sequence length="138" mass="14693">MPIAHFHVPAATFDAEQERELLERASATYSRVLDSPIERVRAFLVHYPASSIAVGGIVDNDSPAPYFTAIVLAGRSVEQRHELLTALTDDIVDTLGVDVSGVRGQIIEVSPDNWGIAGRPASGVRATEIADRAASATA</sequence>